<protein>
    <recommendedName>
        <fullName evidence="3 8">Dihydrofolate reductase</fullName>
        <ecNumber evidence="3 8">1.5.1.3</ecNumber>
    </recommendedName>
</protein>
<comment type="similarity">
    <text evidence="2 8 9">Belongs to the dihydrofolate reductase family.</text>
</comment>
<dbReference type="RefSeq" id="WP_066611460.1">
    <property type="nucleotide sequence ID" value="NZ_LQQU01000017.1"/>
</dbReference>
<dbReference type="GO" id="GO:0070401">
    <property type="term" value="F:NADP+ binding"/>
    <property type="evidence" value="ECO:0007669"/>
    <property type="project" value="UniProtKB-ARBA"/>
</dbReference>
<sequence length="165" mass="18040">MQPDDKPVLTLVAAMADDNVIGVANTLPWHLPEDLRHFKAVTLGKPIVMGRKTYDSIGRPLPGRRNIVVTRNRDWAADGVEVAHSLDAALERLAGVDEVCVVGGAELYAQAMARADRLILTEIALKVDGDARFPAVDAAVWREVSREAHVAASGLAYAFVEYRRR</sequence>
<dbReference type="OrthoDB" id="9804315at2"/>
<evidence type="ECO:0000256" key="5">
    <source>
        <dbReference type="ARBA" id="ARBA00022857"/>
    </source>
</evidence>
<dbReference type="InterPro" id="IPR024072">
    <property type="entry name" value="DHFR-like_dom_sf"/>
</dbReference>
<dbReference type="InterPro" id="IPR017925">
    <property type="entry name" value="DHFR_CS"/>
</dbReference>
<dbReference type="EMBL" id="LQQU01000017">
    <property type="protein sequence ID" value="KZE32653.1"/>
    <property type="molecule type" value="Genomic_DNA"/>
</dbReference>
<dbReference type="PANTHER" id="PTHR48069:SF3">
    <property type="entry name" value="DIHYDROFOLATE REDUCTASE"/>
    <property type="match status" value="1"/>
</dbReference>
<dbReference type="Gene3D" id="3.40.430.10">
    <property type="entry name" value="Dihydrofolate Reductase, subunit A"/>
    <property type="match status" value="1"/>
</dbReference>
<name>A0A161SA95_9NEIS</name>
<comment type="caution">
    <text evidence="11">The sequence shown here is derived from an EMBL/GenBank/DDBJ whole genome shotgun (WGS) entry which is preliminary data.</text>
</comment>
<dbReference type="EC" id="1.5.1.3" evidence="3 8"/>
<dbReference type="CDD" id="cd00209">
    <property type="entry name" value="DHFR"/>
    <property type="match status" value="1"/>
</dbReference>
<evidence type="ECO:0000256" key="2">
    <source>
        <dbReference type="ARBA" id="ARBA00009539"/>
    </source>
</evidence>
<dbReference type="PROSITE" id="PS51330">
    <property type="entry name" value="DHFR_2"/>
    <property type="match status" value="1"/>
</dbReference>
<dbReference type="SUPFAM" id="SSF53597">
    <property type="entry name" value="Dihydrofolate reductase-like"/>
    <property type="match status" value="1"/>
</dbReference>
<evidence type="ECO:0000313" key="12">
    <source>
        <dbReference type="Proteomes" id="UP000076625"/>
    </source>
</evidence>
<reference evidence="12" key="1">
    <citation type="submission" date="2016-01" db="EMBL/GenBank/DDBJ databases">
        <title>Draft genome of Chromobacterium sp. F49.</title>
        <authorList>
            <person name="Hong K.W."/>
        </authorList>
    </citation>
    <scope>NUCLEOTIDE SEQUENCE [LARGE SCALE GENOMIC DNA]</scope>
    <source>
        <strain evidence="12">CN10</strain>
    </source>
</reference>
<dbReference type="GO" id="GO:0004146">
    <property type="term" value="F:dihydrofolate reductase activity"/>
    <property type="evidence" value="ECO:0007669"/>
    <property type="project" value="UniProtKB-EC"/>
</dbReference>
<evidence type="ECO:0000256" key="7">
    <source>
        <dbReference type="ARBA" id="ARBA00025067"/>
    </source>
</evidence>
<feature type="domain" description="DHFR" evidence="10">
    <location>
        <begin position="8"/>
        <end position="164"/>
    </location>
</feature>
<evidence type="ECO:0000259" key="10">
    <source>
        <dbReference type="PROSITE" id="PS51330"/>
    </source>
</evidence>
<keyword evidence="11" id="KW-0418">Kinase</keyword>
<comment type="function">
    <text evidence="7 8">Key enzyme in folate metabolism. Catalyzes an essential reaction for de novo glycine and purine synthesis, and for DNA precursor synthesis.</text>
</comment>
<comment type="pathway">
    <text evidence="1 8">Cofactor biosynthesis; tetrahydrofolate biosynthesis; 5,6,7,8-tetrahydrofolate from 7,8-dihydrofolate: step 1/1.</text>
</comment>
<dbReference type="STRING" id="1452487.AVW16_09660"/>
<dbReference type="InterPro" id="IPR012259">
    <property type="entry name" value="DHFR"/>
</dbReference>
<evidence type="ECO:0000256" key="8">
    <source>
        <dbReference type="PIRNR" id="PIRNR000194"/>
    </source>
</evidence>
<dbReference type="UniPathway" id="UPA00077">
    <property type="reaction ID" value="UER00158"/>
</dbReference>
<gene>
    <name evidence="11" type="ORF">AVW16_09660</name>
</gene>
<evidence type="ECO:0000256" key="4">
    <source>
        <dbReference type="ARBA" id="ARBA00022563"/>
    </source>
</evidence>
<dbReference type="GO" id="GO:0016301">
    <property type="term" value="F:kinase activity"/>
    <property type="evidence" value="ECO:0007669"/>
    <property type="project" value="UniProtKB-KW"/>
</dbReference>
<dbReference type="AlphaFoldDB" id="A0A161SA95"/>
<dbReference type="GO" id="GO:0005829">
    <property type="term" value="C:cytosol"/>
    <property type="evidence" value="ECO:0007669"/>
    <property type="project" value="TreeGrafter"/>
</dbReference>
<keyword evidence="6 8" id="KW-0560">Oxidoreductase</keyword>
<evidence type="ECO:0000256" key="3">
    <source>
        <dbReference type="ARBA" id="ARBA00012856"/>
    </source>
</evidence>
<dbReference type="GO" id="GO:0046655">
    <property type="term" value="P:folic acid metabolic process"/>
    <property type="evidence" value="ECO:0007669"/>
    <property type="project" value="TreeGrafter"/>
</dbReference>
<dbReference type="FunFam" id="3.40.430.10:FF:000001">
    <property type="entry name" value="Dihydrofolate reductase"/>
    <property type="match status" value="1"/>
</dbReference>
<evidence type="ECO:0000256" key="1">
    <source>
        <dbReference type="ARBA" id="ARBA00004903"/>
    </source>
</evidence>
<dbReference type="PRINTS" id="PR00070">
    <property type="entry name" value="DHFR"/>
</dbReference>
<dbReference type="Proteomes" id="UP000076625">
    <property type="component" value="Unassembled WGS sequence"/>
</dbReference>
<dbReference type="GO" id="GO:0046452">
    <property type="term" value="P:dihydrofolate metabolic process"/>
    <property type="evidence" value="ECO:0007669"/>
    <property type="project" value="TreeGrafter"/>
</dbReference>
<comment type="catalytic activity">
    <reaction evidence="8">
        <text>(6S)-5,6,7,8-tetrahydrofolate + NADP(+) = 7,8-dihydrofolate + NADPH + H(+)</text>
        <dbReference type="Rhea" id="RHEA:15009"/>
        <dbReference type="ChEBI" id="CHEBI:15378"/>
        <dbReference type="ChEBI" id="CHEBI:57451"/>
        <dbReference type="ChEBI" id="CHEBI:57453"/>
        <dbReference type="ChEBI" id="CHEBI:57783"/>
        <dbReference type="ChEBI" id="CHEBI:58349"/>
        <dbReference type="EC" id="1.5.1.3"/>
    </reaction>
</comment>
<dbReference type="GO" id="GO:0006730">
    <property type="term" value="P:one-carbon metabolic process"/>
    <property type="evidence" value="ECO:0007669"/>
    <property type="project" value="UniProtKB-KW"/>
</dbReference>
<accession>A0A161SA95</accession>
<dbReference type="PANTHER" id="PTHR48069">
    <property type="entry name" value="DIHYDROFOLATE REDUCTASE"/>
    <property type="match status" value="1"/>
</dbReference>
<keyword evidence="12" id="KW-1185">Reference proteome</keyword>
<evidence type="ECO:0000256" key="6">
    <source>
        <dbReference type="ARBA" id="ARBA00023002"/>
    </source>
</evidence>
<dbReference type="PIRSF" id="PIRSF000194">
    <property type="entry name" value="DHFR"/>
    <property type="match status" value="1"/>
</dbReference>
<dbReference type="Pfam" id="PF00186">
    <property type="entry name" value="DHFR_1"/>
    <property type="match status" value="1"/>
</dbReference>
<evidence type="ECO:0000313" key="11">
    <source>
        <dbReference type="EMBL" id="KZE32653.1"/>
    </source>
</evidence>
<keyword evidence="4 8" id="KW-0554">One-carbon metabolism</keyword>
<dbReference type="PROSITE" id="PS00075">
    <property type="entry name" value="DHFR_1"/>
    <property type="match status" value="1"/>
</dbReference>
<dbReference type="InterPro" id="IPR001796">
    <property type="entry name" value="DHFR_dom"/>
</dbReference>
<proteinExistence type="inferred from homology"/>
<evidence type="ECO:0000256" key="9">
    <source>
        <dbReference type="RuleBase" id="RU004474"/>
    </source>
</evidence>
<organism evidence="11 12">
    <name type="scientific">Crenobacter luteus</name>
    <dbReference type="NCBI Taxonomy" id="1452487"/>
    <lineage>
        <taxon>Bacteria</taxon>
        <taxon>Pseudomonadati</taxon>
        <taxon>Pseudomonadota</taxon>
        <taxon>Betaproteobacteria</taxon>
        <taxon>Neisseriales</taxon>
        <taxon>Neisseriaceae</taxon>
        <taxon>Crenobacter</taxon>
    </lineage>
</organism>
<keyword evidence="11" id="KW-0808">Transferase</keyword>
<keyword evidence="5 8" id="KW-0521">NADP</keyword>
<dbReference type="GO" id="GO:0046654">
    <property type="term" value="P:tetrahydrofolate biosynthetic process"/>
    <property type="evidence" value="ECO:0007669"/>
    <property type="project" value="UniProtKB-UniPathway"/>
</dbReference>